<dbReference type="SUPFAM" id="SSF103473">
    <property type="entry name" value="MFS general substrate transporter"/>
    <property type="match status" value="1"/>
</dbReference>
<keyword evidence="7 16" id="KW-0472">Membrane</keyword>
<evidence type="ECO:0000256" key="9">
    <source>
        <dbReference type="ARBA" id="ARBA00044648"/>
    </source>
</evidence>
<comment type="subcellular location">
    <subcellularLocation>
        <location evidence="1">Membrane</location>
        <topology evidence="1">Multi-pass membrane protein</topology>
    </subcellularLocation>
</comment>
<dbReference type="EMBL" id="FN648402">
    <property type="protein sequence ID" value="CBJ30924.1"/>
    <property type="molecule type" value="Genomic_DNA"/>
</dbReference>
<dbReference type="PANTHER" id="PTHR48023">
    <property type="entry name" value="D-XYLOSE-PROTON SYMPORTER-LIKE 2"/>
    <property type="match status" value="1"/>
</dbReference>
<evidence type="ECO:0000256" key="8">
    <source>
        <dbReference type="ARBA" id="ARBA00044637"/>
    </source>
</evidence>
<dbReference type="InterPro" id="IPR020846">
    <property type="entry name" value="MFS_dom"/>
</dbReference>
<feature type="transmembrane region" description="Helical" evidence="16">
    <location>
        <begin position="300"/>
        <end position="325"/>
    </location>
</feature>
<comment type="similarity">
    <text evidence="2">Belongs to the major facilitator superfamily. Sugar transporter (TC 2.A.1.1) family.</text>
</comment>
<dbReference type="GO" id="GO:1904659">
    <property type="term" value="P:D-glucose transmembrane transport"/>
    <property type="evidence" value="ECO:0007669"/>
    <property type="project" value="TreeGrafter"/>
</dbReference>
<feature type="transmembrane region" description="Helical" evidence="16">
    <location>
        <begin position="366"/>
        <end position="387"/>
    </location>
</feature>
<feature type="transmembrane region" description="Helical" evidence="16">
    <location>
        <begin position="131"/>
        <end position="153"/>
    </location>
</feature>
<feature type="transmembrane region" description="Helical" evidence="16">
    <location>
        <begin position="337"/>
        <end position="360"/>
    </location>
</feature>
<evidence type="ECO:0000259" key="17">
    <source>
        <dbReference type="PROSITE" id="PS50850"/>
    </source>
</evidence>
<comment type="catalytic activity">
    <reaction evidence="10">
        <text>D-xylose(out) = D-xylose(in)</text>
        <dbReference type="Rhea" id="RHEA:78427"/>
        <dbReference type="ChEBI" id="CHEBI:53455"/>
    </reaction>
    <physiologicalReaction direction="left-to-right" evidence="10">
        <dbReference type="Rhea" id="RHEA:78428"/>
    </physiologicalReaction>
</comment>
<evidence type="ECO:0000313" key="19">
    <source>
        <dbReference type="Proteomes" id="UP000002630"/>
    </source>
</evidence>
<evidence type="ECO:0000256" key="7">
    <source>
        <dbReference type="ARBA" id="ARBA00023136"/>
    </source>
</evidence>
<evidence type="ECO:0000256" key="15">
    <source>
        <dbReference type="SAM" id="MobiDB-lite"/>
    </source>
</evidence>
<dbReference type="InterPro" id="IPR005829">
    <property type="entry name" value="Sugar_transporter_CS"/>
</dbReference>
<comment type="catalytic activity">
    <reaction evidence="11">
        <text>D-mannose(out) = D-mannose(in)</text>
        <dbReference type="Rhea" id="RHEA:78391"/>
        <dbReference type="ChEBI" id="CHEBI:4208"/>
    </reaction>
    <physiologicalReaction direction="left-to-right" evidence="11">
        <dbReference type="Rhea" id="RHEA:78392"/>
    </physiologicalReaction>
</comment>
<dbReference type="GO" id="GO:0022857">
    <property type="term" value="F:transmembrane transporter activity"/>
    <property type="evidence" value="ECO:0007669"/>
    <property type="project" value="InterPro"/>
</dbReference>
<evidence type="ECO:0000256" key="12">
    <source>
        <dbReference type="ARBA" id="ARBA00044668"/>
    </source>
</evidence>
<protein>
    <recommendedName>
        <fullName evidence="14">Hexose transporter 1</fullName>
    </recommendedName>
</protein>
<name>D7FRY3_ECTSI</name>
<dbReference type="InterPro" id="IPR036259">
    <property type="entry name" value="MFS_trans_sf"/>
</dbReference>
<evidence type="ECO:0000256" key="4">
    <source>
        <dbReference type="ARBA" id="ARBA00022448"/>
    </source>
</evidence>
<feature type="region of interest" description="Disordered" evidence="15">
    <location>
        <begin position="418"/>
        <end position="439"/>
    </location>
</feature>
<sequence length="439" mass="47494">MRVEDHEDAPSRSNSASSEGRGLWNEWRLLNRSSKFFAAKAATVASIGGLLFGYDIGVTAPVLPQLQRDMGFSLGMQDMVVSTMVMGALAGSLAAGLLTDRLGRWLTIVLTDLTFIAGGVVLISATTPGGWRILFGLSAWLAAAQLVLMVWFMPRSPRWLLTQKRREEATNILLKIRNSRDDVETELRQIELFDRNAKGSLMELTTEWRISLLVTTALSVFQQLGGQANVLNFNVEILRAAGFNAAAPAVVLGMVKVLSTIIAITWVDQVGRRPFLLWGAGGCTISLCLLSVSFKNGQPLLSFLACCAMVSCYSLGFGPVTWLVTAEMFPSCVRGKALGIGQMGSFLGSLVASAFFLQLLDSMGGFVTFALFGSVALSSTVFVYALVPETKGKEPSEIASELHECVGCVSYEAMVRDEPSVDESGPEMERPNDSTQNLF</sequence>
<dbReference type="Pfam" id="PF00083">
    <property type="entry name" value="Sugar_tr"/>
    <property type="match status" value="2"/>
</dbReference>
<evidence type="ECO:0000256" key="6">
    <source>
        <dbReference type="ARBA" id="ARBA00022989"/>
    </source>
</evidence>
<dbReference type="STRING" id="2880.D7FRY3"/>
<comment type="catalytic activity">
    <reaction evidence="12">
        <text>D-glucosamine(out) = D-glucosamine(in)</text>
        <dbReference type="Rhea" id="RHEA:78423"/>
        <dbReference type="ChEBI" id="CHEBI:58723"/>
    </reaction>
    <physiologicalReaction direction="left-to-right" evidence="12">
        <dbReference type="Rhea" id="RHEA:78424"/>
    </physiologicalReaction>
</comment>
<keyword evidence="4" id="KW-0813">Transport</keyword>
<dbReference type="AlphaFoldDB" id="D7FRY3"/>
<feature type="transmembrane region" description="Helical" evidence="16">
    <location>
        <begin position="275"/>
        <end position="294"/>
    </location>
</feature>
<evidence type="ECO:0000256" key="5">
    <source>
        <dbReference type="ARBA" id="ARBA00022692"/>
    </source>
</evidence>
<evidence type="ECO:0000256" key="1">
    <source>
        <dbReference type="ARBA" id="ARBA00004141"/>
    </source>
</evidence>
<evidence type="ECO:0000256" key="13">
    <source>
        <dbReference type="ARBA" id="ARBA00044710"/>
    </source>
</evidence>
<feature type="transmembrane region" description="Helical" evidence="16">
    <location>
        <begin position="37"/>
        <end position="59"/>
    </location>
</feature>
<evidence type="ECO:0000256" key="16">
    <source>
        <dbReference type="SAM" id="Phobius"/>
    </source>
</evidence>
<comment type="catalytic activity">
    <reaction evidence="8">
        <text>D-galactose(in) = D-galactose(out)</text>
        <dbReference type="Rhea" id="RHEA:34915"/>
        <dbReference type="ChEBI" id="CHEBI:4139"/>
    </reaction>
    <physiologicalReaction direction="right-to-left" evidence="8">
        <dbReference type="Rhea" id="RHEA:34917"/>
    </physiologicalReaction>
</comment>
<proteinExistence type="inferred from homology"/>
<dbReference type="OrthoDB" id="6612291at2759"/>
<evidence type="ECO:0000256" key="14">
    <source>
        <dbReference type="ARBA" id="ARBA00044780"/>
    </source>
</evidence>
<evidence type="ECO:0000256" key="3">
    <source>
        <dbReference type="ARBA" id="ARBA00011738"/>
    </source>
</evidence>
<keyword evidence="5 16" id="KW-0812">Transmembrane</keyword>
<dbReference type="eggNOG" id="KOG0254">
    <property type="taxonomic scope" value="Eukaryota"/>
</dbReference>
<comment type="subunit">
    <text evidence="3">Homodimer.</text>
</comment>
<evidence type="ECO:0000256" key="10">
    <source>
        <dbReference type="ARBA" id="ARBA00044656"/>
    </source>
</evidence>
<dbReference type="InterPro" id="IPR005828">
    <property type="entry name" value="MFS_sugar_transport-like"/>
</dbReference>
<keyword evidence="6 16" id="KW-1133">Transmembrane helix</keyword>
<keyword evidence="19" id="KW-1185">Reference proteome</keyword>
<evidence type="ECO:0000313" key="18">
    <source>
        <dbReference type="EMBL" id="CBJ30924.1"/>
    </source>
</evidence>
<dbReference type="InParanoid" id="D7FRY3"/>
<comment type="catalytic activity">
    <reaction evidence="13">
        <text>D-fructose(out) = D-fructose(in)</text>
        <dbReference type="Rhea" id="RHEA:60372"/>
        <dbReference type="ChEBI" id="CHEBI:37721"/>
    </reaction>
    <physiologicalReaction direction="left-to-right" evidence="13">
        <dbReference type="Rhea" id="RHEA:60373"/>
    </physiologicalReaction>
</comment>
<dbReference type="PRINTS" id="PR00171">
    <property type="entry name" value="SUGRTRNSPORT"/>
</dbReference>
<dbReference type="Proteomes" id="UP000002630">
    <property type="component" value="Linkage Group LG09"/>
</dbReference>
<comment type="catalytic activity">
    <reaction evidence="9">
        <text>D-glucose(out) = D-glucose(in)</text>
        <dbReference type="Rhea" id="RHEA:60376"/>
        <dbReference type="ChEBI" id="CHEBI:4167"/>
    </reaction>
    <physiologicalReaction direction="left-to-right" evidence="9">
        <dbReference type="Rhea" id="RHEA:60377"/>
    </physiologicalReaction>
</comment>
<dbReference type="InterPro" id="IPR003663">
    <property type="entry name" value="Sugar/inositol_transpt"/>
</dbReference>
<dbReference type="Gene3D" id="1.20.1250.20">
    <property type="entry name" value="MFS general substrate transporter like domains"/>
    <property type="match status" value="2"/>
</dbReference>
<accession>D7FRY3</accession>
<organism evidence="18 19">
    <name type="scientific">Ectocarpus siliculosus</name>
    <name type="common">Brown alga</name>
    <name type="synonym">Conferva siliculosa</name>
    <dbReference type="NCBI Taxonomy" id="2880"/>
    <lineage>
        <taxon>Eukaryota</taxon>
        <taxon>Sar</taxon>
        <taxon>Stramenopiles</taxon>
        <taxon>Ochrophyta</taxon>
        <taxon>PX clade</taxon>
        <taxon>Phaeophyceae</taxon>
        <taxon>Ectocarpales</taxon>
        <taxon>Ectocarpaceae</taxon>
        <taxon>Ectocarpus</taxon>
    </lineage>
</organism>
<feature type="transmembrane region" description="Helical" evidence="16">
    <location>
        <begin position="105"/>
        <end position="125"/>
    </location>
</feature>
<evidence type="ECO:0000256" key="11">
    <source>
        <dbReference type="ARBA" id="ARBA00044662"/>
    </source>
</evidence>
<feature type="transmembrane region" description="Helical" evidence="16">
    <location>
        <begin position="245"/>
        <end position="268"/>
    </location>
</feature>
<dbReference type="InterPro" id="IPR050820">
    <property type="entry name" value="MFS_Sugar_Transporter"/>
</dbReference>
<feature type="domain" description="Major facilitator superfamily (MFS) profile" evidence="17">
    <location>
        <begin position="1"/>
        <end position="391"/>
    </location>
</feature>
<dbReference type="PROSITE" id="PS00216">
    <property type="entry name" value="SUGAR_TRANSPORT_1"/>
    <property type="match status" value="1"/>
</dbReference>
<evidence type="ECO:0000256" key="2">
    <source>
        <dbReference type="ARBA" id="ARBA00010992"/>
    </source>
</evidence>
<gene>
    <name evidence="18" type="ORF">Esi_0223_0031</name>
</gene>
<reference evidence="18 19" key="1">
    <citation type="journal article" date="2010" name="Nature">
        <title>The Ectocarpus genome and the independent evolution of multicellularity in brown algae.</title>
        <authorList>
            <person name="Cock J.M."/>
            <person name="Sterck L."/>
            <person name="Rouze P."/>
            <person name="Scornet D."/>
            <person name="Allen A.E."/>
            <person name="Amoutzias G."/>
            <person name="Anthouard V."/>
            <person name="Artiguenave F."/>
            <person name="Aury J.M."/>
            <person name="Badger J.H."/>
            <person name="Beszteri B."/>
            <person name="Billiau K."/>
            <person name="Bonnet E."/>
            <person name="Bothwell J.H."/>
            <person name="Bowler C."/>
            <person name="Boyen C."/>
            <person name="Brownlee C."/>
            <person name="Carrano C.J."/>
            <person name="Charrier B."/>
            <person name="Cho G.Y."/>
            <person name="Coelho S.M."/>
            <person name="Collen J."/>
            <person name="Corre E."/>
            <person name="Da Silva C."/>
            <person name="Delage L."/>
            <person name="Delaroque N."/>
            <person name="Dittami S.M."/>
            <person name="Doulbeau S."/>
            <person name="Elias M."/>
            <person name="Farnham G."/>
            <person name="Gachon C.M."/>
            <person name="Gschloessl B."/>
            <person name="Heesch S."/>
            <person name="Jabbari K."/>
            <person name="Jubin C."/>
            <person name="Kawai H."/>
            <person name="Kimura K."/>
            <person name="Kloareg B."/>
            <person name="Kupper F.C."/>
            <person name="Lang D."/>
            <person name="Le Bail A."/>
            <person name="Leblanc C."/>
            <person name="Lerouge P."/>
            <person name="Lohr M."/>
            <person name="Lopez P.J."/>
            <person name="Martens C."/>
            <person name="Maumus F."/>
            <person name="Michel G."/>
            <person name="Miranda-Saavedra D."/>
            <person name="Morales J."/>
            <person name="Moreau H."/>
            <person name="Motomura T."/>
            <person name="Nagasato C."/>
            <person name="Napoli C.A."/>
            <person name="Nelson D.R."/>
            <person name="Nyvall-Collen P."/>
            <person name="Peters A.F."/>
            <person name="Pommier C."/>
            <person name="Potin P."/>
            <person name="Poulain J."/>
            <person name="Quesneville H."/>
            <person name="Read B."/>
            <person name="Rensing S.A."/>
            <person name="Ritter A."/>
            <person name="Rousvoal S."/>
            <person name="Samanta M."/>
            <person name="Samson G."/>
            <person name="Schroeder D.C."/>
            <person name="Segurens B."/>
            <person name="Strittmatter M."/>
            <person name="Tonon T."/>
            <person name="Tregear J.W."/>
            <person name="Valentin K."/>
            <person name="von Dassow P."/>
            <person name="Yamagishi T."/>
            <person name="Van de Peer Y."/>
            <person name="Wincker P."/>
        </authorList>
    </citation>
    <scope>NUCLEOTIDE SEQUENCE [LARGE SCALE GENOMIC DNA]</scope>
    <source>
        <strain evidence="19">Ec32 / CCAP1310/4</strain>
    </source>
</reference>
<dbReference type="PROSITE" id="PS50850">
    <property type="entry name" value="MFS"/>
    <property type="match status" value="1"/>
</dbReference>
<dbReference type="PANTHER" id="PTHR48023:SF4">
    <property type="entry name" value="D-XYLOSE-PROTON SYMPORTER-LIKE 2"/>
    <property type="match status" value="1"/>
</dbReference>
<dbReference type="EMBL" id="FN649734">
    <property type="protein sequence ID" value="CBJ30924.1"/>
    <property type="molecule type" value="Genomic_DNA"/>
</dbReference>
<feature type="transmembrane region" description="Helical" evidence="16">
    <location>
        <begin position="79"/>
        <end position="98"/>
    </location>
</feature>
<dbReference type="GO" id="GO:0016020">
    <property type="term" value="C:membrane"/>
    <property type="evidence" value="ECO:0007669"/>
    <property type="project" value="UniProtKB-SubCell"/>
</dbReference>